<dbReference type="PANTHER" id="PTHR22957">
    <property type="entry name" value="TBC1 DOMAIN FAMILY MEMBER GTPASE-ACTIVATING PROTEIN"/>
    <property type="match status" value="1"/>
</dbReference>
<dbReference type="PANTHER" id="PTHR22957:SF26">
    <property type="entry name" value="LD44506P"/>
    <property type="match status" value="1"/>
</dbReference>
<gene>
    <name evidence="4" type="primary">GYP1</name>
    <name evidence="4" type="ORF">IWW36_001437</name>
</gene>
<dbReference type="FunFam" id="1.10.472.80:FF:000001">
    <property type="entry name" value="TBC1 domain family member 22B"/>
    <property type="match status" value="1"/>
</dbReference>
<evidence type="ECO:0000313" key="5">
    <source>
        <dbReference type="Proteomes" id="UP001139887"/>
    </source>
</evidence>
<sequence length="373" mass="43029">MDGGFWRRAPAVTATVVHAEYSGQLSTDKDQNLPSPQPTDQPCSPIKQEPVSEPLAPIPRTTDSLAQQRFDMLLSAPTIDLVQLQKLSWKGIPSQYRPTAWQLLMGYLPLSASRRTPTLQRKRKEYADWKQQTFARGDGALDKQLWHQIQIDVPRTSPGSPMFQNPLVQRSLERVLYCWAARHPASGYVQGINDLLTPFFFVFLKGAAITEAELEHVEADSFWCLTKLLDGIQDNYTHAQPGIQRQIVKLKELVMRIDRPLALHFESENIEFIQFAFRWINCLLMRELSLSSIVRMWDTYLAEQNGFSSFHIYVCAAFLLKWSKRLQQMDFQEIMEFLQRPPTLDWTAADVELLLSEAYMFKCLYHDAPHHLS</sequence>
<evidence type="ECO:0000259" key="3">
    <source>
        <dbReference type="PROSITE" id="PS50086"/>
    </source>
</evidence>
<keyword evidence="5" id="KW-1185">Reference proteome</keyword>
<dbReference type="Gene3D" id="1.10.472.80">
    <property type="entry name" value="Ypt/Rab-GAP domain of gyp1p, domain 3"/>
    <property type="match status" value="1"/>
</dbReference>
<comment type="caution">
    <text evidence="4">The sequence shown here is derived from an EMBL/GenBank/DDBJ whole genome shotgun (WGS) entry which is preliminary data.</text>
</comment>
<dbReference type="InterPro" id="IPR000195">
    <property type="entry name" value="Rab-GAP-TBC_dom"/>
</dbReference>
<dbReference type="Proteomes" id="UP001139887">
    <property type="component" value="Unassembled WGS sequence"/>
</dbReference>
<dbReference type="AlphaFoldDB" id="A0A9W8I906"/>
<dbReference type="FunFam" id="1.10.8.270:FF:000004">
    <property type="entry name" value="TBC1 domain family, member 22B"/>
    <property type="match status" value="1"/>
</dbReference>
<feature type="compositionally biased region" description="Polar residues" evidence="2">
    <location>
        <begin position="32"/>
        <end position="42"/>
    </location>
</feature>
<dbReference type="SMART" id="SM00164">
    <property type="entry name" value="TBC"/>
    <property type="match status" value="1"/>
</dbReference>
<dbReference type="PROSITE" id="PS50086">
    <property type="entry name" value="TBC_RABGAP"/>
    <property type="match status" value="1"/>
</dbReference>
<protein>
    <submittedName>
        <fullName evidence="4">GTPase-activating protein</fullName>
    </submittedName>
</protein>
<evidence type="ECO:0000256" key="2">
    <source>
        <dbReference type="SAM" id="MobiDB-lite"/>
    </source>
</evidence>
<dbReference type="Gene3D" id="1.10.8.270">
    <property type="entry name" value="putative rabgap domain of human tbc1 domain family member 14 like domains"/>
    <property type="match status" value="1"/>
</dbReference>
<reference evidence="4" key="1">
    <citation type="submission" date="2022-07" db="EMBL/GenBank/DDBJ databases">
        <title>Phylogenomic reconstructions and comparative analyses of Kickxellomycotina fungi.</title>
        <authorList>
            <person name="Reynolds N.K."/>
            <person name="Stajich J.E."/>
            <person name="Barry K."/>
            <person name="Grigoriev I.V."/>
            <person name="Crous P."/>
            <person name="Smith M.E."/>
        </authorList>
    </citation>
    <scope>NUCLEOTIDE SEQUENCE</scope>
    <source>
        <strain evidence="4">NRRL 1566</strain>
    </source>
</reference>
<feature type="region of interest" description="Disordered" evidence="2">
    <location>
        <begin position="22"/>
        <end position="58"/>
    </location>
</feature>
<dbReference type="GO" id="GO:0005096">
    <property type="term" value="F:GTPase activator activity"/>
    <property type="evidence" value="ECO:0007669"/>
    <property type="project" value="UniProtKB-KW"/>
</dbReference>
<dbReference type="GO" id="GO:0005794">
    <property type="term" value="C:Golgi apparatus"/>
    <property type="evidence" value="ECO:0007669"/>
    <property type="project" value="TreeGrafter"/>
</dbReference>
<evidence type="ECO:0000256" key="1">
    <source>
        <dbReference type="ARBA" id="ARBA00022468"/>
    </source>
</evidence>
<accession>A0A9W8I906</accession>
<dbReference type="Pfam" id="PF00566">
    <property type="entry name" value="RabGAP-TBC"/>
    <property type="match status" value="1"/>
</dbReference>
<dbReference type="GO" id="GO:0071889">
    <property type="term" value="F:14-3-3 protein binding"/>
    <property type="evidence" value="ECO:0007669"/>
    <property type="project" value="UniProtKB-ARBA"/>
</dbReference>
<evidence type="ECO:0000313" key="4">
    <source>
        <dbReference type="EMBL" id="KAJ2851010.1"/>
    </source>
</evidence>
<keyword evidence="1" id="KW-0343">GTPase activation</keyword>
<dbReference type="InterPro" id="IPR035969">
    <property type="entry name" value="Rab-GAP_TBC_sf"/>
</dbReference>
<proteinExistence type="predicted"/>
<name>A0A9W8I906_9FUNG</name>
<organism evidence="4 5">
    <name type="scientific">Coemansia brasiliensis</name>
    <dbReference type="NCBI Taxonomy" id="2650707"/>
    <lineage>
        <taxon>Eukaryota</taxon>
        <taxon>Fungi</taxon>
        <taxon>Fungi incertae sedis</taxon>
        <taxon>Zoopagomycota</taxon>
        <taxon>Kickxellomycotina</taxon>
        <taxon>Kickxellomycetes</taxon>
        <taxon>Kickxellales</taxon>
        <taxon>Kickxellaceae</taxon>
        <taxon>Coemansia</taxon>
    </lineage>
</organism>
<dbReference type="OrthoDB" id="26371at2759"/>
<dbReference type="Gene3D" id="1.10.10.750">
    <property type="entry name" value="Ypt/Rab-GAP domain of gyp1p, domain 1"/>
    <property type="match status" value="1"/>
</dbReference>
<feature type="domain" description="Rab-GAP TBC" evidence="3">
    <location>
        <begin position="91"/>
        <end position="304"/>
    </location>
</feature>
<dbReference type="SUPFAM" id="SSF47923">
    <property type="entry name" value="Ypt/Rab-GAP domain of gyp1p"/>
    <property type="match status" value="2"/>
</dbReference>
<dbReference type="EMBL" id="JANBUW010000019">
    <property type="protein sequence ID" value="KAJ2851010.1"/>
    <property type="molecule type" value="Genomic_DNA"/>
</dbReference>